<feature type="region of interest" description="Disordered" evidence="1">
    <location>
        <begin position="1"/>
        <end position="76"/>
    </location>
</feature>
<evidence type="ECO:0000313" key="4">
    <source>
        <dbReference type="Proteomes" id="UP000254236"/>
    </source>
</evidence>
<feature type="compositionally biased region" description="Basic and acidic residues" evidence="1">
    <location>
        <begin position="22"/>
        <end position="66"/>
    </location>
</feature>
<gene>
    <name evidence="2" type="ORF">DWV08_06880</name>
    <name evidence="3" type="ORF">DXU92_11190</name>
</gene>
<reference evidence="2 4" key="1">
    <citation type="submission" date="2018-07" db="EMBL/GenBank/DDBJ databases">
        <title>Brachybacterium saurashtrense DSM 23186 genome sequence.</title>
        <authorList>
            <person name="Guo L."/>
        </authorList>
    </citation>
    <scope>NUCLEOTIDE SEQUENCE [LARGE SCALE GENOMIC DNA]</scope>
    <source>
        <strain evidence="2 4">DSM 23186</strain>
    </source>
</reference>
<sequence>MTVDPHSDAASPAPGSDEESVEEARLREAQELEERMRRALATKEDPLRDSETTSERLRRLERERAEGGAGGEGTGS</sequence>
<dbReference type="AlphaFoldDB" id="A0A345YN66"/>
<evidence type="ECO:0008006" key="6">
    <source>
        <dbReference type="Google" id="ProtNLM"/>
    </source>
</evidence>
<dbReference type="EMBL" id="CP031356">
    <property type="protein sequence ID" value="AXK45368.1"/>
    <property type="molecule type" value="Genomic_DNA"/>
</dbReference>
<dbReference type="EMBL" id="QSWH01000005">
    <property type="protein sequence ID" value="RRR21875.1"/>
    <property type="molecule type" value="Genomic_DNA"/>
</dbReference>
<dbReference type="RefSeq" id="WP_115413119.1">
    <property type="nucleotide sequence ID" value="NZ_CP031356.1"/>
</dbReference>
<proteinExistence type="predicted"/>
<dbReference type="KEGG" id="bsau:DWV08_06880"/>
<evidence type="ECO:0000256" key="1">
    <source>
        <dbReference type="SAM" id="MobiDB-lite"/>
    </source>
</evidence>
<name>A0A345YN66_9MICO</name>
<feature type="compositionally biased region" description="Gly residues" evidence="1">
    <location>
        <begin position="67"/>
        <end position="76"/>
    </location>
</feature>
<keyword evidence="4" id="KW-1185">Reference proteome</keyword>
<accession>A0A345YN66</accession>
<evidence type="ECO:0000313" key="5">
    <source>
        <dbReference type="Proteomes" id="UP000282185"/>
    </source>
</evidence>
<dbReference type="Proteomes" id="UP000254236">
    <property type="component" value="Chromosome"/>
</dbReference>
<organism evidence="3 5">
    <name type="scientific">Brachybacterium saurashtrense</name>
    <dbReference type="NCBI Taxonomy" id="556288"/>
    <lineage>
        <taxon>Bacteria</taxon>
        <taxon>Bacillati</taxon>
        <taxon>Actinomycetota</taxon>
        <taxon>Actinomycetes</taxon>
        <taxon>Micrococcales</taxon>
        <taxon>Dermabacteraceae</taxon>
        <taxon>Brachybacterium</taxon>
    </lineage>
</organism>
<protein>
    <recommendedName>
        <fullName evidence="6">Small hydrophilic protein</fullName>
    </recommendedName>
</protein>
<evidence type="ECO:0000313" key="2">
    <source>
        <dbReference type="EMBL" id="AXK45368.1"/>
    </source>
</evidence>
<evidence type="ECO:0000313" key="3">
    <source>
        <dbReference type="EMBL" id="RRR21875.1"/>
    </source>
</evidence>
<reference evidence="3 5" key="2">
    <citation type="submission" date="2018-08" db="EMBL/GenBank/DDBJ databases">
        <title>Brachybacterium saurashtrense DSM 23186.</title>
        <authorList>
            <person name="Li Y."/>
        </authorList>
    </citation>
    <scope>NUCLEOTIDE SEQUENCE [LARGE SCALE GENOMIC DNA]</scope>
    <source>
        <strain evidence="3 5">DSM 23186</strain>
    </source>
</reference>
<dbReference type="Proteomes" id="UP000282185">
    <property type="component" value="Unassembled WGS sequence"/>
</dbReference>